<name>K1SUK8_9ZZZZ</name>
<evidence type="ECO:0000256" key="1">
    <source>
        <dbReference type="SAM" id="MobiDB-lite"/>
    </source>
</evidence>
<feature type="compositionally biased region" description="Low complexity" evidence="1">
    <location>
        <begin position="89"/>
        <end position="109"/>
    </location>
</feature>
<gene>
    <name evidence="3" type="ORF">LEA_12412</name>
</gene>
<feature type="non-terminal residue" evidence="3">
    <location>
        <position position="217"/>
    </location>
</feature>
<evidence type="ECO:0000259" key="2">
    <source>
        <dbReference type="Pfam" id="PF17802"/>
    </source>
</evidence>
<reference evidence="3" key="1">
    <citation type="journal article" date="2013" name="Environ. Microbiol.">
        <title>Microbiota from the distal guts of lean and obese adolescents exhibit partial functional redundancy besides clear differences in community structure.</title>
        <authorList>
            <person name="Ferrer M."/>
            <person name="Ruiz A."/>
            <person name="Lanza F."/>
            <person name="Haange S.B."/>
            <person name="Oberbach A."/>
            <person name="Till H."/>
            <person name="Bargiela R."/>
            <person name="Campoy C."/>
            <person name="Segura M.T."/>
            <person name="Richter M."/>
            <person name="von Bergen M."/>
            <person name="Seifert J."/>
            <person name="Suarez A."/>
        </authorList>
    </citation>
    <scope>NUCLEOTIDE SEQUENCE</scope>
</reference>
<dbReference type="AlphaFoldDB" id="K1SUK8"/>
<dbReference type="EMBL" id="AJWY01008399">
    <property type="protein sequence ID" value="EKC61313.1"/>
    <property type="molecule type" value="Genomic_DNA"/>
</dbReference>
<feature type="non-terminal residue" evidence="3">
    <location>
        <position position="1"/>
    </location>
</feature>
<organism evidence="3">
    <name type="scientific">human gut metagenome</name>
    <dbReference type="NCBI Taxonomy" id="408170"/>
    <lineage>
        <taxon>unclassified sequences</taxon>
        <taxon>metagenomes</taxon>
        <taxon>organismal metagenomes</taxon>
    </lineage>
</organism>
<dbReference type="InterPro" id="IPR041033">
    <property type="entry name" value="SpaA_PFL_dom_1"/>
</dbReference>
<comment type="caution">
    <text evidence="3">The sequence shown here is derived from an EMBL/GenBank/DDBJ whole genome shotgun (WGS) entry which is preliminary data.</text>
</comment>
<feature type="region of interest" description="Disordered" evidence="1">
    <location>
        <begin position="88"/>
        <end position="109"/>
    </location>
</feature>
<feature type="domain" description="SpaA-like prealbumin fold" evidence="2">
    <location>
        <begin position="148"/>
        <end position="216"/>
    </location>
</feature>
<dbReference type="InterPro" id="IPR013783">
    <property type="entry name" value="Ig-like_fold"/>
</dbReference>
<accession>K1SUK8</accession>
<proteinExistence type="predicted"/>
<sequence length="217" mass="23698">NSAADAKWEVVDYPTSGSKYVTVRHTDNGWLYPFNNLDQYPVGGSAANNYIYRIVEGTVEKGEFKQAAEDGTITIDGKTYVVKAKATANSETNSETGATTTPATVTPDGTITGGSGKIVLTNTLQNPKFALDIIKKDAEPNNAGEEVFLKDVEFKLEKLKQAKTGGTQWEVDTSYTFNNNDNLHYLTGTTGTDGEIKNNPFKDLEPGRYRLTETKAH</sequence>
<protein>
    <recommendedName>
        <fullName evidence="2">SpaA-like prealbumin fold domain-containing protein</fullName>
    </recommendedName>
</protein>
<dbReference type="Pfam" id="PF17802">
    <property type="entry name" value="SpaA"/>
    <property type="match status" value="1"/>
</dbReference>
<dbReference type="Gene3D" id="2.60.40.10">
    <property type="entry name" value="Immunoglobulins"/>
    <property type="match status" value="1"/>
</dbReference>
<evidence type="ECO:0000313" key="3">
    <source>
        <dbReference type="EMBL" id="EKC61313.1"/>
    </source>
</evidence>